<organism evidence="8 9">
    <name type="scientific">Arabidopsis thaliana</name>
    <name type="common">Mouse-ear cress</name>
    <dbReference type="NCBI Taxonomy" id="3702"/>
    <lineage>
        <taxon>Eukaryota</taxon>
        <taxon>Viridiplantae</taxon>
        <taxon>Streptophyta</taxon>
        <taxon>Embryophyta</taxon>
        <taxon>Tracheophyta</taxon>
        <taxon>Spermatophyta</taxon>
        <taxon>Magnoliopsida</taxon>
        <taxon>eudicotyledons</taxon>
        <taxon>Gunneridae</taxon>
        <taxon>Pentapetalae</taxon>
        <taxon>rosids</taxon>
        <taxon>malvids</taxon>
        <taxon>Brassicales</taxon>
        <taxon>Brassicaceae</taxon>
        <taxon>Camelineae</taxon>
        <taxon>Arabidopsis</taxon>
    </lineage>
</organism>
<feature type="domain" description="Replication protein A 70 kDa DNA-binding subunit B/D first OB fold" evidence="6">
    <location>
        <begin position="1"/>
        <end position="67"/>
    </location>
</feature>
<evidence type="ECO:0000313" key="8">
    <source>
        <dbReference type="EMBL" id="CAD5332983.1"/>
    </source>
</evidence>
<name>A0A7G2FFR1_ARATH</name>
<dbReference type="CDD" id="cd04476">
    <property type="entry name" value="RPA1_DBD_C"/>
    <property type="match status" value="1"/>
</dbReference>
<gene>
    <name evidence="8" type="ORF">AT9943_LOCUS20362</name>
</gene>
<dbReference type="Pfam" id="PF02721">
    <property type="entry name" value="DUF223"/>
    <property type="match status" value="1"/>
</dbReference>
<evidence type="ECO:0000256" key="5">
    <source>
        <dbReference type="ARBA" id="ARBA00023125"/>
    </source>
</evidence>
<dbReference type="AlphaFoldDB" id="A0A7G2FFR1"/>
<evidence type="ECO:0000256" key="2">
    <source>
        <dbReference type="ARBA" id="ARBA00022723"/>
    </source>
</evidence>
<sequence length="395" mass="44450">MVLADQRGSKIHASVKKSLVNMYERHIALDQWRVIENFSLGQVRGHFRVTDHQFKMSFISHTFVSPCVSIFDDPYLALPTFQSIIVGELNPCYLIDVLGQVVNVENIDNMIVNNKSARKLEFELRNEIDSESNANYSLPKDGLALTIAETKPKLELSVRSDDYFEHYPKKSIACLLDFTEKCKIMCTIFKIDGDMGWFYVGCKKCSKKVELKNNDTSISVKPKELTFWCPKCNLNITQVFPRFKLHVGVMDHTGDIKCILFDGAATEMIGDTTFDLLDGVYDDDLQDPAKPPPFIKNLVGKTFQLLVCVENDNLSGSNDTYRIGKAMYLLTNSSEGSKLSVSGMTTPSSKRTVEDTSLERCSTTKKTCLKPIKLEKLDGLTEIGKEEDEKEVGGK</sequence>
<dbReference type="Gene3D" id="2.40.50.140">
    <property type="entry name" value="Nucleic acid-binding proteins"/>
    <property type="match status" value="2"/>
</dbReference>
<reference evidence="8 9" key="1">
    <citation type="submission" date="2020-09" db="EMBL/GenBank/DDBJ databases">
        <authorList>
            <person name="Ashkenazy H."/>
        </authorList>
    </citation>
    <scope>NUCLEOTIDE SEQUENCE [LARGE SCALE GENOMIC DNA]</scope>
    <source>
        <strain evidence="9">cv. Cdm-0</strain>
    </source>
</reference>
<dbReference type="GO" id="GO:0008270">
    <property type="term" value="F:zinc ion binding"/>
    <property type="evidence" value="ECO:0007669"/>
    <property type="project" value="UniProtKB-KW"/>
</dbReference>
<dbReference type="InterPro" id="IPR047192">
    <property type="entry name" value="Euk_RPA1_DBD_C"/>
</dbReference>
<comment type="similarity">
    <text evidence="1">Belongs to the replication factor A protein 1 family.</text>
</comment>
<dbReference type="EMBL" id="LR881470">
    <property type="protein sequence ID" value="CAD5332983.1"/>
    <property type="molecule type" value="Genomic_DNA"/>
</dbReference>
<dbReference type="CDD" id="cd04480">
    <property type="entry name" value="RPA1_DBD_A_like"/>
    <property type="match status" value="1"/>
</dbReference>
<evidence type="ECO:0000259" key="7">
    <source>
        <dbReference type="Pfam" id="PF08646"/>
    </source>
</evidence>
<protein>
    <submittedName>
        <fullName evidence="8">(thale cress) hypothetical protein</fullName>
    </submittedName>
</protein>
<accession>A0A7G2FFR1</accession>
<evidence type="ECO:0000256" key="4">
    <source>
        <dbReference type="ARBA" id="ARBA00022833"/>
    </source>
</evidence>
<evidence type="ECO:0000313" key="9">
    <source>
        <dbReference type="Proteomes" id="UP000516314"/>
    </source>
</evidence>
<keyword evidence="2" id="KW-0479">Metal-binding</keyword>
<dbReference type="InterPro" id="IPR003871">
    <property type="entry name" value="RFA1B/D_OB_1st"/>
</dbReference>
<evidence type="ECO:0000256" key="1">
    <source>
        <dbReference type="ARBA" id="ARBA00005690"/>
    </source>
</evidence>
<keyword evidence="4" id="KW-0862">Zinc</keyword>
<dbReference type="Pfam" id="PF08646">
    <property type="entry name" value="Rep_fac-A_C"/>
    <property type="match status" value="1"/>
</dbReference>
<keyword evidence="5" id="KW-0238">DNA-binding</keyword>
<dbReference type="PANTHER" id="PTHR47165">
    <property type="entry name" value="OS03G0429900 PROTEIN"/>
    <property type="match status" value="1"/>
</dbReference>
<dbReference type="SUPFAM" id="SSF50249">
    <property type="entry name" value="Nucleic acid-binding proteins"/>
    <property type="match status" value="2"/>
</dbReference>
<evidence type="ECO:0000259" key="6">
    <source>
        <dbReference type="Pfam" id="PF02721"/>
    </source>
</evidence>
<dbReference type="Proteomes" id="UP000516314">
    <property type="component" value="Chromosome 5"/>
</dbReference>
<dbReference type="InterPro" id="IPR013955">
    <property type="entry name" value="Rep_factor-A_C"/>
</dbReference>
<dbReference type="GO" id="GO:0003677">
    <property type="term" value="F:DNA binding"/>
    <property type="evidence" value="ECO:0007669"/>
    <property type="project" value="UniProtKB-KW"/>
</dbReference>
<proteinExistence type="inferred from homology"/>
<evidence type="ECO:0000256" key="3">
    <source>
        <dbReference type="ARBA" id="ARBA00022771"/>
    </source>
</evidence>
<dbReference type="InterPro" id="IPR012340">
    <property type="entry name" value="NA-bd_OB-fold"/>
</dbReference>
<keyword evidence="3" id="KW-0863">Zinc-finger</keyword>
<feature type="domain" description="Replication factor A C-terminal" evidence="7">
    <location>
        <begin position="184"/>
        <end position="311"/>
    </location>
</feature>
<dbReference type="PANTHER" id="PTHR47165:SF4">
    <property type="entry name" value="OS03G0429900 PROTEIN"/>
    <property type="match status" value="1"/>
</dbReference>